<feature type="transmembrane region" description="Helical" evidence="1">
    <location>
        <begin position="219"/>
        <end position="244"/>
    </location>
</feature>
<keyword evidence="1" id="KW-0472">Membrane</keyword>
<feature type="transmembrane region" description="Helical" evidence="1">
    <location>
        <begin position="15"/>
        <end position="35"/>
    </location>
</feature>
<gene>
    <name evidence="2" type="ORF">HMPREF9708_00103</name>
</gene>
<dbReference type="eggNOG" id="ENOG5032SC9">
    <property type="taxonomic scope" value="Bacteria"/>
</dbReference>
<evidence type="ECO:0000256" key="1">
    <source>
        <dbReference type="SAM" id="Phobius"/>
    </source>
</evidence>
<protein>
    <submittedName>
        <fullName evidence="2">Uncharacterized protein</fullName>
    </submittedName>
</protein>
<feature type="transmembrane region" description="Helical" evidence="1">
    <location>
        <begin position="301"/>
        <end position="321"/>
    </location>
</feature>
<sequence>MAVNLFLKRILNNRIAAFSLLFIVIAIPLILFLNAQLINETGLRNILVKESQDYTIDINHTNSLIQDSTLSLEDRKMHENNIELTKQMIEQNQEIIQLLDDQNYYEAYDLMLAKKIDTQNAVSEHPEFYGEHYHQILESIKSEQDFYRYLIDHRLKADEYQPVYGWTFAFSIWNDLLPWLISILLIVILSVQYSKKFYNKLNIYRLRPISFYHEALKEIGLGLLLALLLWCGALLLAFGLGSLFFEQGSLNYPILTFNKSNGFIWLSLISIIGPTGLLQIFSLLSLVTTIYLVTFIFKNKLLSMVMTLLIITGSMTASYFIPFFESAAAWLPYTYLQSASVITGQYNFSLPRAETNLSLGIGVNSTCILFLLMLTFLINNYRSYKYRNG</sequence>
<keyword evidence="1" id="KW-1133">Transmembrane helix</keyword>
<proteinExistence type="predicted"/>
<keyword evidence="3" id="KW-1185">Reference proteome</keyword>
<feature type="transmembrane region" description="Helical" evidence="1">
    <location>
        <begin position="264"/>
        <end position="294"/>
    </location>
</feature>
<dbReference type="PATRIC" id="fig|883113.3.peg.104"/>
<dbReference type="HOGENOM" id="CLU_723091_0_0_9"/>
<reference evidence="2 3" key="1">
    <citation type="submission" date="2012-01" db="EMBL/GenBank/DDBJ databases">
        <title>The Genome Sequence of Facklamia languida CCUG 37842.</title>
        <authorList>
            <consortium name="The Broad Institute Genome Sequencing Platform"/>
            <person name="Earl A."/>
            <person name="Ward D."/>
            <person name="Feldgarden M."/>
            <person name="Gevers D."/>
            <person name="Huys G."/>
            <person name="Young S.K."/>
            <person name="Zeng Q."/>
            <person name="Gargeya S."/>
            <person name="Fitzgerald M."/>
            <person name="Haas B."/>
            <person name="Abouelleil A."/>
            <person name="Alvarado L."/>
            <person name="Arachchi H.M."/>
            <person name="Berlin A."/>
            <person name="Chapman S.B."/>
            <person name="Gearin G."/>
            <person name="Goldberg J."/>
            <person name="Griggs A."/>
            <person name="Gujja S."/>
            <person name="Hansen M."/>
            <person name="Heiman D."/>
            <person name="Howarth C."/>
            <person name="Larimer J."/>
            <person name="Lui A."/>
            <person name="MacDonald P.J.P."/>
            <person name="McCowen C."/>
            <person name="Montmayeur A."/>
            <person name="Murphy C."/>
            <person name="Neiman D."/>
            <person name="Pearson M."/>
            <person name="Priest M."/>
            <person name="Roberts A."/>
            <person name="Saif S."/>
            <person name="Shea T."/>
            <person name="Sisk P."/>
            <person name="Stolte C."/>
            <person name="Sykes S."/>
            <person name="Wortman J."/>
            <person name="Nusbaum C."/>
            <person name="Birren B."/>
        </authorList>
    </citation>
    <scope>NUCLEOTIDE SEQUENCE [LARGE SCALE GENOMIC DNA]</scope>
    <source>
        <strain evidence="2 3">CCUG 37842</strain>
    </source>
</reference>
<dbReference type="AlphaFoldDB" id="H3NGW4"/>
<accession>H3NGW4</accession>
<feature type="transmembrane region" description="Helical" evidence="1">
    <location>
        <begin position="176"/>
        <end position="198"/>
    </location>
</feature>
<dbReference type="EMBL" id="AGEG01000002">
    <property type="protein sequence ID" value="EHR38019.1"/>
    <property type="molecule type" value="Genomic_DNA"/>
</dbReference>
<organism evidence="2 3">
    <name type="scientific">Facklamia languida CCUG 37842</name>
    <dbReference type="NCBI Taxonomy" id="883113"/>
    <lineage>
        <taxon>Bacteria</taxon>
        <taxon>Bacillati</taxon>
        <taxon>Bacillota</taxon>
        <taxon>Bacilli</taxon>
        <taxon>Lactobacillales</taxon>
        <taxon>Aerococcaceae</taxon>
        <taxon>Facklamia</taxon>
    </lineage>
</organism>
<feature type="transmembrane region" description="Helical" evidence="1">
    <location>
        <begin position="357"/>
        <end position="378"/>
    </location>
</feature>
<name>H3NGW4_9LACT</name>
<evidence type="ECO:0000313" key="3">
    <source>
        <dbReference type="Proteomes" id="UP000006190"/>
    </source>
</evidence>
<keyword evidence="1" id="KW-0812">Transmembrane</keyword>
<dbReference type="STRING" id="883113.HMPREF9708_00103"/>
<comment type="caution">
    <text evidence="2">The sequence shown here is derived from an EMBL/GenBank/DDBJ whole genome shotgun (WGS) entry which is preliminary data.</text>
</comment>
<dbReference type="Proteomes" id="UP000006190">
    <property type="component" value="Unassembled WGS sequence"/>
</dbReference>
<evidence type="ECO:0000313" key="2">
    <source>
        <dbReference type="EMBL" id="EHR38019.1"/>
    </source>
</evidence>